<name>A0ABR0L4P6_9PEZI</name>
<evidence type="ECO:0000313" key="4">
    <source>
        <dbReference type="Proteomes" id="UP001308179"/>
    </source>
</evidence>
<evidence type="ECO:0008006" key="5">
    <source>
        <dbReference type="Google" id="ProtNLM"/>
    </source>
</evidence>
<dbReference type="Proteomes" id="UP001308179">
    <property type="component" value="Unassembled WGS sequence"/>
</dbReference>
<keyword evidence="2" id="KW-0732">Signal</keyword>
<comment type="caution">
    <text evidence="3">The sequence shown here is derived from an EMBL/GenBank/DDBJ whole genome shotgun (WGS) entry which is preliminary data.</text>
</comment>
<evidence type="ECO:0000313" key="3">
    <source>
        <dbReference type="EMBL" id="KAK5143464.1"/>
    </source>
</evidence>
<dbReference type="EMBL" id="JAVRRR010000312">
    <property type="protein sequence ID" value="KAK5143464.1"/>
    <property type="molecule type" value="Genomic_DNA"/>
</dbReference>
<evidence type="ECO:0000256" key="1">
    <source>
        <dbReference type="SAM" id="MobiDB-lite"/>
    </source>
</evidence>
<feature type="chain" id="PRO_5046421333" description="Hydrophobin" evidence="2">
    <location>
        <begin position="18"/>
        <end position="138"/>
    </location>
</feature>
<gene>
    <name evidence="3" type="ORF">LTR32_004408</name>
</gene>
<organism evidence="3 4">
    <name type="scientific">Rachicladosporium monterosium</name>
    <dbReference type="NCBI Taxonomy" id="1507873"/>
    <lineage>
        <taxon>Eukaryota</taxon>
        <taxon>Fungi</taxon>
        <taxon>Dikarya</taxon>
        <taxon>Ascomycota</taxon>
        <taxon>Pezizomycotina</taxon>
        <taxon>Dothideomycetes</taxon>
        <taxon>Dothideomycetidae</taxon>
        <taxon>Cladosporiales</taxon>
        <taxon>Cladosporiaceae</taxon>
        <taxon>Rachicladosporium</taxon>
    </lineage>
</organism>
<accession>A0ABR0L4P6</accession>
<sequence length="138" mass="13769">MKFTLATFAAFFSIIAATPTTGAGGLPGPPAGKFSHVKQQCQAHQANIRCCNLAGGNNGGNNKYDARPALLSTPSVAVVSATAVPVRTTQPSPSGPPGTGTPTWSTAGQQESGAQEFSSVVGAQSSKTLDVAGVVLVA</sequence>
<proteinExistence type="predicted"/>
<feature type="region of interest" description="Disordered" evidence="1">
    <location>
        <begin position="86"/>
        <end position="112"/>
    </location>
</feature>
<protein>
    <recommendedName>
        <fullName evidence="5">Hydrophobin</fullName>
    </recommendedName>
</protein>
<keyword evidence="4" id="KW-1185">Reference proteome</keyword>
<feature type="signal peptide" evidence="2">
    <location>
        <begin position="1"/>
        <end position="17"/>
    </location>
</feature>
<reference evidence="3 4" key="1">
    <citation type="submission" date="2023-08" db="EMBL/GenBank/DDBJ databases">
        <title>Black Yeasts Isolated from many extreme environments.</title>
        <authorList>
            <person name="Coleine C."/>
            <person name="Stajich J.E."/>
            <person name="Selbmann L."/>
        </authorList>
    </citation>
    <scope>NUCLEOTIDE SEQUENCE [LARGE SCALE GENOMIC DNA]</scope>
    <source>
        <strain evidence="3 4">CCFEE 5386</strain>
    </source>
</reference>
<evidence type="ECO:0000256" key="2">
    <source>
        <dbReference type="SAM" id="SignalP"/>
    </source>
</evidence>